<comment type="caution">
    <text evidence="3">The sequence shown here is derived from an EMBL/GenBank/DDBJ whole genome shotgun (WGS) entry which is preliminary data.</text>
</comment>
<keyword evidence="2" id="KW-1133">Transmembrane helix</keyword>
<feature type="compositionally biased region" description="Pro residues" evidence="1">
    <location>
        <begin position="63"/>
        <end position="78"/>
    </location>
</feature>
<sequence length="78" mass="8110">MVDPLDPNLQPGRQNRPDDPVRDPPRPVGRSGSTGYVMGAILLAVIVIAGYYLYSSGDMANAPAPPEPAAPTAPAPTQ</sequence>
<name>A0A368K1W7_9HYPH</name>
<feature type="region of interest" description="Disordered" evidence="1">
    <location>
        <begin position="59"/>
        <end position="78"/>
    </location>
</feature>
<gene>
    <name evidence="3" type="ORF">DUT91_18510</name>
</gene>
<evidence type="ECO:0000256" key="1">
    <source>
        <dbReference type="SAM" id="MobiDB-lite"/>
    </source>
</evidence>
<evidence type="ECO:0000256" key="2">
    <source>
        <dbReference type="SAM" id="Phobius"/>
    </source>
</evidence>
<protein>
    <submittedName>
        <fullName evidence="3">Uncharacterized protein</fullName>
    </submittedName>
</protein>
<accession>A0A368K1W7</accession>
<feature type="region of interest" description="Disordered" evidence="1">
    <location>
        <begin position="1"/>
        <end position="34"/>
    </location>
</feature>
<evidence type="ECO:0000313" key="3">
    <source>
        <dbReference type="EMBL" id="RCS22392.1"/>
    </source>
</evidence>
<feature type="transmembrane region" description="Helical" evidence="2">
    <location>
        <begin position="35"/>
        <end position="54"/>
    </location>
</feature>
<dbReference type="Proteomes" id="UP000253420">
    <property type="component" value="Unassembled WGS sequence"/>
</dbReference>
<proteinExistence type="predicted"/>
<keyword evidence="4" id="KW-1185">Reference proteome</keyword>
<feature type="compositionally biased region" description="Basic and acidic residues" evidence="1">
    <location>
        <begin position="15"/>
        <end position="25"/>
    </location>
</feature>
<evidence type="ECO:0000313" key="4">
    <source>
        <dbReference type="Proteomes" id="UP000253420"/>
    </source>
</evidence>
<keyword evidence="2" id="KW-0472">Membrane</keyword>
<dbReference type="RefSeq" id="WP_114441980.1">
    <property type="nucleotide sequence ID" value="NZ_QOZG01000008.1"/>
</dbReference>
<reference evidence="3 4" key="1">
    <citation type="submission" date="2018-07" db="EMBL/GenBank/DDBJ databases">
        <title>The draft genome of Phyllobacterium salinisoli.</title>
        <authorList>
            <person name="Liu L."/>
            <person name="Li L."/>
            <person name="Zhang X."/>
            <person name="Liang L."/>
        </authorList>
    </citation>
    <scope>NUCLEOTIDE SEQUENCE [LARGE SCALE GENOMIC DNA]</scope>
    <source>
        <strain evidence="3 4">LLAN61</strain>
    </source>
</reference>
<organism evidence="3 4">
    <name type="scientific">Phyllobacterium salinisoli</name>
    <dbReference type="NCBI Taxonomy" id="1899321"/>
    <lineage>
        <taxon>Bacteria</taxon>
        <taxon>Pseudomonadati</taxon>
        <taxon>Pseudomonadota</taxon>
        <taxon>Alphaproteobacteria</taxon>
        <taxon>Hyphomicrobiales</taxon>
        <taxon>Phyllobacteriaceae</taxon>
        <taxon>Phyllobacterium</taxon>
    </lineage>
</organism>
<dbReference type="AlphaFoldDB" id="A0A368K1W7"/>
<keyword evidence="2" id="KW-0812">Transmembrane</keyword>
<dbReference type="EMBL" id="QOZG01000008">
    <property type="protein sequence ID" value="RCS22392.1"/>
    <property type="molecule type" value="Genomic_DNA"/>
</dbReference>